<organism evidence="3 4">
    <name type="scientific">Periplaneta americana</name>
    <name type="common">American cockroach</name>
    <name type="synonym">Blatta americana</name>
    <dbReference type="NCBI Taxonomy" id="6978"/>
    <lineage>
        <taxon>Eukaryota</taxon>
        <taxon>Metazoa</taxon>
        <taxon>Ecdysozoa</taxon>
        <taxon>Arthropoda</taxon>
        <taxon>Hexapoda</taxon>
        <taxon>Insecta</taxon>
        <taxon>Pterygota</taxon>
        <taxon>Neoptera</taxon>
        <taxon>Polyneoptera</taxon>
        <taxon>Dictyoptera</taxon>
        <taxon>Blattodea</taxon>
        <taxon>Blattoidea</taxon>
        <taxon>Blattidae</taxon>
        <taxon>Blattinae</taxon>
        <taxon>Periplaneta</taxon>
    </lineage>
</organism>
<evidence type="ECO:0000313" key="4">
    <source>
        <dbReference type="Proteomes" id="UP001148838"/>
    </source>
</evidence>
<reference evidence="3 4" key="1">
    <citation type="journal article" date="2022" name="Allergy">
        <title>Genome assembly and annotation of Periplaneta americana reveal a comprehensive cockroach allergen profile.</title>
        <authorList>
            <person name="Wang L."/>
            <person name="Xiong Q."/>
            <person name="Saelim N."/>
            <person name="Wang L."/>
            <person name="Nong W."/>
            <person name="Wan A.T."/>
            <person name="Shi M."/>
            <person name="Liu X."/>
            <person name="Cao Q."/>
            <person name="Hui J.H.L."/>
            <person name="Sookrung N."/>
            <person name="Leung T.F."/>
            <person name="Tungtrongchitr A."/>
            <person name="Tsui S.K.W."/>
        </authorList>
    </citation>
    <scope>NUCLEOTIDE SEQUENCE [LARGE SCALE GENOMIC DNA]</scope>
    <source>
        <strain evidence="3">PWHHKU_190912</strain>
    </source>
</reference>
<dbReference type="Gene3D" id="1.10.10.10">
    <property type="entry name" value="Winged helix-like DNA-binding domain superfamily/Winged helix DNA-binding domain"/>
    <property type="match status" value="1"/>
</dbReference>
<dbReference type="InterPro" id="IPR009057">
    <property type="entry name" value="Homeodomain-like_sf"/>
</dbReference>
<evidence type="ECO:0000313" key="3">
    <source>
        <dbReference type="EMBL" id="KAJ4448058.1"/>
    </source>
</evidence>
<dbReference type="Proteomes" id="UP001148838">
    <property type="component" value="Unassembled WGS sequence"/>
</dbReference>
<protein>
    <recommendedName>
        <fullName evidence="2">Sleeping Beauty transposase HTH domain-containing protein</fullName>
    </recommendedName>
</protein>
<comment type="caution">
    <text evidence="3">The sequence shown here is derived from an EMBL/GenBank/DDBJ whole genome shotgun (WGS) entry which is preliminary data.</text>
</comment>
<dbReference type="InterPro" id="IPR036388">
    <property type="entry name" value="WH-like_DNA-bd_sf"/>
</dbReference>
<keyword evidence="4" id="KW-1185">Reference proteome</keyword>
<accession>A0ABQ8TP33</accession>
<proteinExistence type="predicted"/>
<name>A0ABQ8TP33_PERAM</name>
<sequence>MAKRKQLSEDLKKVIVQLARKGKSLREISKIVGHTYSTVQHIVNKFKYEGSWKNLRRKPKERKLNERDERYIVQQIRREKLRSQVQDTIGKEMSNQTIRRVLWKHGYKTKLYVVQEKIDKLRKVVNKVNVRFITVNRETPSVIGMNAILTKSAMLS</sequence>
<dbReference type="Pfam" id="PF25787">
    <property type="entry name" value="HTH_SB"/>
    <property type="match status" value="1"/>
</dbReference>
<dbReference type="EMBL" id="JAJSOF020000005">
    <property type="protein sequence ID" value="KAJ4448058.1"/>
    <property type="molecule type" value="Genomic_DNA"/>
</dbReference>
<dbReference type="InterPro" id="IPR057667">
    <property type="entry name" value="HTH_SB"/>
</dbReference>
<evidence type="ECO:0000259" key="2">
    <source>
        <dbReference type="Pfam" id="PF25787"/>
    </source>
</evidence>
<gene>
    <name evidence="3" type="ORF">ANN_10070</name>
</gene>
<evidence type="ECO:0000256" key="1">
    <source>
        <dbReference type="ARBA" id="ARBA00004123"/>
    </source>
</evidence>
<comment type="subcellular location">
    <subcellularLocation>
        <location evidence="1">Nucleus</location>
    </subcellularLocation>
</comment>
<feature type="domain" description="Sleeping Beauty transposase HTH" evidence="2">
    <location>
        <begin position="1"/>
        <end position="48"/>
    </location>
</feature>
<dbReference type="SUPFAM" id="SSF46689">
    <property type="entry name" value="Homeodomain-like"/>
    <property type="match status" value="1"/>
</dbReference>